<reference evidence="4 5" key="1">
    <citation type="submission" date="2024-08" db="EMBL/GenBank/DDBJ databases">
        <authorList>
            <person name="Cucini C."/>
            <person name="Frati F."/>
        </authorList>
    </citation>
    <scope>NUCLEOTIDE SEQUENCE [LARGE SCALE GENOMIC DNA]</scope>
</reference>
<dbReference type="PANTHER" id="PTHR38332:SF2">
    <property type="entry name" value="PROTEIN QUIVER"/>
    <property type="match status" value="1"/>
</dbReference>
<protein>
    <recommendedName>
        <fullName evidence="6">Protein sleepless</fullName>
    </recommendedName>
</protein>
<evidence type="ECO:0008006" key="6">
    <source>
        <dbReference type="Google" id="ProtNLM"/>
    </source>
</evidence>
<keyword evidence="1 3" id="KW-0732">Signal</keyword>
<dbReference type="EMBL" id="CAXLJM020000013">
    <property type="protein sequence ID" value="CAL8077730.1"/>
    <property type="molecule type" value="Genomic_DNA"/>
</dbReference>
<dbReference type="InterPro" id="IPR031424">
    <property type="entry name" value="QVR-like"/>
</dbReference>
<keyword evidence="5" id="KW-1185">Reference proteome</keyword>
<feature type="chain" id="PRO_5045274651" description="Protein sleepless" evidence="3">
    <location>
        <begin position="27"/>
        <end position="160"/>
    </location>
</feature>
<evidence type="ECO:0000256" key="2">
    <source>
        <dbReference type="ARBA" id="ARBA00023180"/>
    </source>
</evidence>
<evidence type="ECO:0000256" key="3">
    <source>
        <dbReference type="SAM" id="SignalP"/>
    </source>
</evidence>
<feature type="signal peptide" evidence="3">
    <location>
        <begin position="1"/>
        <end position="26"/>
    </location>
</feature>
<comment type="caution">
    <text evidence="4">The sequence shown here is derived from an EMBL/GenBank/DDBJ whole genome shotgun (WGS) entry which is preliminary data.</text>
</comment>
<name>A0ABP1Q0H9_9HEXA</name>
<dbReference type="Pfam" id="PF17064">
    <property type="entry name" value="QVR"/>
    <property type="match status" value="1"/>
</dbReference>
<dbReference type="PANTHER" id="PTHR38332">
    <property type="entry name" value="PROTEIN CBG11604"/>
    <property type="match status" value="1"/>
</dbReference>
<gene>
    <name evidence="4" type="ORF">ODALV1_LOCUS3898</name>
</gene>
<accession>A0ABP1Q0H9</accession>
<keyword evidence="2" id="KW-0325">Glycoprotein</keyword>
<evidence type="ECO:0000313" key="5">
    <source>
        <dbReference type="Proteomes" id="UP001642540"/>
    </source>
</evidence>
<evidence type="ECO:0000256" key="1">
    <source>
        <dbReference type="ARBA" id="ARBA00022729"/>
    </source>
</evidence>
<evidence type="ECO:0000313" key="4">
    <source>
        <dbReference type="EMBL" id="CAL8077730.1"/>
    </source>
</evidence>
<organism evidence="4 5">
    <name type="scientific">Orchesella dallaii</name>
    <dbReference type="NCBI Taxonomy" id="48710"/>
    <lineage>
        <taxon>Eukaryota</taxon>
        <taxon>Metazoa</taxon>
        <taxon>Ecdysozoa</taxon>
        <taxon>Arthropoda</taxon>
        <taxon>Hexapoda</taxon>
        <taxon>Collembola</taxon>
        <taxon>Entomobryomorpha</taxon>
        <taxon>Entomobryoidea</taxon>
        <taxon>Orchesellidae</taxon>
        <taxon>Orchesellinae</taxon>
        <taxon>Orchesella</taxon>
    </lineage>
</organism>
<sequence length="160" mass="17987">MSLNMKILLGVLFELYLICQFGKVHTIGCFICFSRNGSNPNCEDPFHPGFSTNSTYTERCKVPKRNHIGEFPAHFCIKVIGTSYNTNEKVVIRRCTTATMDNQCGNFQFEDDLLHGCVLTCDLDGCNSSKSLQYSFLSLLLPVSLSIATLRSIIPWQMIT</sequence>
<proteinExistence type="predicted"/>
<dbReference type="Proteomes" id="UP001642540">
    <property type="component" value="Unassembled WGS sequence"/>
</dbReference>